<comment type="catalytic activity">
    <reaction evidence="1">
        <text>O-phospho-L-threonyl-[protein] + H2O = L-threonyl-[protein] + phosphate</text>
        <dbReference type="Rhea" id="RHEA:47004"/>
        <dbReference type="Rhea" id="RHEA-COMP:11060"/>
        <dbReference type="Rhea" id="RHEA-COMP:11605"/>
        <dbReference type="ChEBI" id="CHEBI:15377"/>
        <dbReference type="ChEBI" id="CHEBI:30013"/>
        <dbReference type="ChEBI" id="CHEBI:43474"/>
        <dbReference type="ChEBI" id="CHEBI:61977"/>
        <dbReference type="EC" id="3.1.3.16"/>
    </reaction>
</comment>
<accession>A0ABR1C0G6</accession>
<protein>
    <recommendedName>
        <fullName evidence="1">Serine/threonine-protein phosphatase</fullName>
        <ecNumber evidence="1">3.1.3.16</ecNumber>
    </recommendedName>
</protein>
<dbReference type="SMART" id="SM00156">
    <property type="entry name" value="PP2Ac"/>
    <property type="match status" value="1"/>
</dbReference>
<dbReference type="EC" id="3.1.3.16" evidence="1"/>
<dbReference type="PANTHER" id="PTHR11668">
    <property type="entry name" value="SERINE/THREONINE PROTEIN PHOSPHATASE"/>
    <property type="match status" value="1"/>
</dbReference>
<evidence type="ECO:0000313" key="4">
    <source>
        <dbReference type="Proteomes" id="UP001303046"/>
    </source>
</evidence>
<sequence>MNTSQIEKTSENVESVADDPFGGDIEGYMDQMIMKIMHAHFTKPCFPHSAPEVDARLSFEEIHDVTRVAAESLLKHKSLIRLPSESLPVTVVGDLHGQLTDLRKIIDRCGDPSRTTYIFLGDYVDRGTQKFQGLELAVLLFAYQIRYPNRVFLLRGNHEDINTTSTYGFYDECMMKYGKRGELVYLMLINAFNHLPLAALVGGKVLCMHGGLSPHIQTLTDIEKIPRPSIIPPYGILCDIVWSDPDVHQPGWSLSCRGISFSFDETVVEQFCQKHGVDLIVRAHQITAEMIRGGHRMFAGGRLVTIFSAPNYQNMMNDGCVLRVKKNFLVNFMIFRPVHRRQQLMLPRRQPMRNYLMKYRNSVRRRELL</sequence>
<evidence type="ECO:0000259" key="2">
    <source>
        <dbReference type="PROSITE" id="PS00125"/>
    </source>
</evidence>
<comment type="caution">
    <text evidence="3">The sequence shown here is derived from an EMBL/GenBank/DDBJ whole genome shotgun (WGS) entry which is preliminary data.</text>
</comment>
<dbReference type="InterPro" id="IPR029052">
    <property type="entry name" value="Metallo-depent_PP-like"/>
</dbReference>
<evidence type="ECO:0000313" key="3">
    <source>
        <dbReference type="EMBL" id="KAK6730848.1"/>
    </source>
</evidence>
<comment type="similarity">
    <text evidence="1">Belongs to the PPP phosphatase family.</text>
</comment>
<dbReference type="InterPro" id="IPR004843">
    <property type="entry name" value="Calcineurin-like_PHP"/>
</dbReference>
<dbReference type="InterPro" id="IPR050341">
    <property type="entry name" value="PP1_catalytic_subunit"/>
</dbReference>
<dbReference type="Gene3D" id="3.60.21.10">
    <property type="match status" value="1"/>
</dbReference>
<dbReference type="InterPro" id="IPR006186">
    <property type="entry name" value="Ser/Thr-sp_prot-phosphatase"/>
</dbReference>
<evidence type="ECO:0000256" key="1">
    <source>
        <dbReference type="RuleBase" id="RU004273"/>
    </source>
</evidence>
<reference evidence="3 4" key="1">
    <citation type="submission" date="2023-08" db="EMBL/GenBank/DDBJ databases">
        <title>A Necator americanus chromosomal reference genome.</title>
        <authorList>
            <person name="Ilik V."/>
            <person name="Petrzelkova K.J."/>
            <person name="Pardy F."/>
            <person name="Fuh T."/>
            <person name="Niatou-Singa F.S."/>
            <person name="Gouil Q."/>
            <person name="Baker L."/>
            <person name="Ritchie M.E."/>
            <person name="Jex A.R."/>
            <person name="Gazzola D."/>
            <person name="Li H."/>
            <person name="Toshio Fujiwara R."/>
            <person name="Zhan B."/>
            <person name="Aroian R.V."/>
            <person name="Pafco B."/>
            <person name="Schwarz E.M."/>
        </authorList>
    </citation>
    <scope>NUCLEOTIDE SEQUENCE [LARGE SCALE GENOMIC DNA]</scope>
    <source>
        <strain evidence="3 4">Aroian</strain>
        <tissue evidence="3">Whole animal</tissue>
    </source>
</reference>
<dbReference type="PROSITE" id="PS00125">
    <property type="entry name" value="SER_THR_PHOSPHATASE"/>
    <property type="match status" value="1"/>
</dbReference>
<dbReference type="SUPFAM" id="SSF56300">
    <property type="entry name" value="Metallo-dependent phosphatases"/>
    <property type="match status" value="1"/>
</dbReference>
<dbReference type="EMBL" id="JAVFWL010000001">
    <property type="protein sequence ID" value="KAK6730848.1"/>
    <property type="molecule type" value="Genomic_DNA"/>
</dbReference>
<keyword evidence="1" id="KW-0378">Hydrolase</keyword>
<organism evidence="3 4">
    <name type="scientific">Necator americanus</name>
    <name type="common">Human hookworm</name>
    <dbReference type="NCBI Taxonomy" id="51031"/>
    <lineage>
        <taxon>Eukaryota</taxon>
        <taxon>Metazoa</taxon>
        <taxon>Ecdysozoa</taxon>
        <taxon>Nematoda</taxon>
        <taxon>Chromadorea</taxon>
        <taxon>Rhabditida</taxon>
        <taxon>Rhabditina</taxon>
        <taxon>Rhabditomorpha</taxon>
        <taxon>Strongyloidea</taxon>
        <taxon>Ancylostomatidae</taxon>
        <taxon>Bunostominae</taxon>
        <taxon>Necator</taxon>
    </lineage>
</organism>
<name>A0ABR1C0G6_NECAM</name>
<dbReference type="PRINTS" id="PR00114">
    <property type="entry name" value="STPHPHTASE"/>
</dbReference>
<proteinExistence type="inferred from homology"/>
<gene>
    <name evidence="3" type="primary">Necator_chrI.g3491</name>
    <name evidence="3" type="ORF">RB195_007362</name>
</gene>
<dbReference type="PANTHER" id="PTHR11668:SF516">
    <property type="entry name" value="SERINE_THREONINE SPECIFIC PROTEIN PHOSPHATASES DOMAIN-CONTAINING PROTEIN"/>
    <property type="match status" value="1"/>
</dbReference>
<dbReference type="Proteomes" id="UP001303046">
    <property type="component" value="Unassembled WGS sequence"/>
</dbReference>
<keyword evidence="4" id="KW-1185">Reference proteome</keyword>
<dbReference type="Pfam" id="PF00149">
    <property type="entry name" value="Metallophos"/>
    <property type="match status" value="1"/>
</dbReference>
<feature type="domain" description="Serine/threonine specific protein phosphatases" evidence="2">
    <location>
        <begin position="154"/>
        <end position="159"/>
    </location>
</feature>